<evidence type="ECO:0000313" key="2">
    <source>
        <dbReference type="Proteomes" id="UP000002213"/>
    </source>
</evidence>
<dbReference type="RefSeq" id="WP_015804034.1">
    <property type="nucleotide sequence ID" value="NC_013093.1"/>
</dbReference>
<dbReference type="KEGG" id="ami:Amir_5329"/>
<evidence type="ECO:0000313" key="1">
    <source>
        <dbReference type="EMBL" id="ACU39149.1"/>
    </source>
</evidence>
<evidence type="ECO:0008006" key="3">
    <source>
        <dbReference type="Google" id="ProtNLM"/>
    </source>
</evidence>
<organism evidence="1 2">
    <name type="scientific">Actinosynnema mirum (strain ATCC 29888 / DSM 43827 / JCM 3225 / NBRC 14064 / NCIMB 13271 / NRRL B-12336 / IMRU 3971 / 101)</name>
    <dbReference type="NCBI Taxonomy" id="446462"/>
    <lineage>
        <taxon>Bacteria</taxon>
        <taxon>Bacillati</taxon>
        <taxon>Actinomycetota</taxon>
        <taxon>Actinomycetes</taxon>
        <taxon>Pseudonocardiales</taxon>
        <taxon>Pseudonocardiaceae</taxon>
        <taxon>Actinosynnema</taxon>
    </lineage>
</organism>
<dbReference type="EMBL" id="CP001630">
    <property type="protein sequence ID" value="ACU39149.1"/>
    <property type="molecule type" value="Genomic_DNA"/>
</dbReference>
<accession>C6W977</accession>
<gene>
    <name evidence="1" type="ordered locus">Amir_5329</name>
</gene>
<dbReference type="eggNOG" id="ENOG5031RMA">
    <property type="taxonomic scope" value="Bacteria"/>
</dbReference>
<dbReference type="InterPro" id="IPR025324">
    <property type="entry name" value="DUF4230"/>
</dbReference>
<dbReference type="AlphaFoldDB" id="C6W977"/>
<dbReference type="STRING" id="446462.Amir_5329"/>
<reference evidence="1 2" key="1">
    <citation type="journal article" date="2009" name="Stand. Genomic Sci.">
        <title>Complete genome sequence of Actinosynnema mirum type strain (101).</title>
        <authorList>
            <person name="Land M."/>
            <person name="Lapidus A."/>
            <person name="Mayilraj S."/>
            <person name="Chen F."/>
            <person name="Copeland A."/>
            <person name="Del Rio T.G."/>
            <person name="Nolan M."/>
            <person name="Lucas S."/>
            <person name="Tice H."/>
            <person name="Cheng J.F."/>
            <person name="Chertkov O."/>
            <person name="Bruce D."/>
            <person name="Goodwin L."/>
            <person name="Pitluck S."/>
            <person name="Rohde M."/>
            <person name="Goker M."/>
            <person name="Pati A."/>
            <person name="Ivanova N."/>
            <person name="Mavromatis K."/>
            <person name="Chen A."/>
            <person name="Palaniappan K."/>
            <person name="Hauser L."/>
            <person name="Chang Y.J."/>
            <person name="Jeffries C.C."/>
            <person name="Brettin T."/>
            <person name="Detter J.C."/>
            <person name="Han C."/>
            <person name="Chain P."/>
            <person name="Tindall B.J."/>
            <person name="Bristow J."/>
            <person name="Eisen J.A."/>
            <person name="Markowitz V."/>
            <person name="Hugenholtz P."/>
            <person name="Kyrpides N.C."/>
            <person name="Klenk H.P."/>
        </authorList>
    </citation>
    <scope>NUCLEOTIDE SEQUENCE [LARGE SCALE GENOMIC DNA]</scope>
    <source>
        <strain evidence="2">ATCC 29888 / DSM 43827 / JCM 3225 / NBRC 14064 / NCIMB 13271 / NRRL B-12336 / IMRU 3971 / 101</strain>
    </source>
</reference>
<dbReference type="HOGENOM" id="CLU_094182_0_0_11"/>
<name>C6W977_ACTMD</name>
<dbReference type="Pfam" id="PF14014">
    <property type="entry name" value="DUF4230"/>
    <property type="match status" value="1"/>
</dbReference>
<keyword evidence="2" id="KW-1185">Reference proteome</keyword>
<sequence>MKRRIGVLAGVVVLLAAAVLGTLTLTKVWDPFGTDVVDRSQPAVLKSLRDLSQFHAAAGDYQVVLDIEQDVRFVPDALAGQRTLFVAAGTVNAFVDFSTMDERAMTVSQENKTVEIDLPSPQLDKPNLQQDKCYVFAQERGLFDRLASLVQAQDQQAFYVAAEQKLAEAAQTSELRKRAVDSTKKMLTGMLGALGYQVSFRGSDD</sequence>
<dbReference type="Proteomes" id="UP000002213">
    <property type="component" value="Chromosome"/>
</dbReference>
<protein>
    <recommendedName>
        <fullName evidence="3">Secreted protein</fullName>
    </recommendedName>
</protein>
<proteinExistence type="predicted"/>
<dbReference type="OrthoDB" id="3366858at2"/>